<proteinExistence type="predicted"/>
<feature type="transmembrane region" description="Helical" evidence="1">
    <location>
        <begin position="12"/>
        <end position="33"/>
    </location>
</feature>
<keyword evidence="1" id="KW-1133">Transmembrane helix</keyword>
<dbReference type="CDD" id="cd06259">
    <property type="entry name" value="YdcF-like"/>
    <property type="match status" value="1"/>
</dbReference>
<evidence type="ECO:0000256" key="1">
    <source>
        <dbReference type="SAM" id="Phobius"/>
    </source>
</evidence>
<keyword evidence="4" id="KW-1185">Reference proteome</keyword>
<dbReference type="InterPro" id="IPR014729">
    <property type="entry name" value="Rossmann-like_a/b/a_fold"/>
</dbReference>
<protein>
    <submittedName>
        <fullName evidence="3">YdcF family protein</fullName>
    </submittedName>
</protein>
<dbReference type="GO" id="GO:0000270">
    <property type="term" value="P:peptidoglycan metabolic process"/>
    <property type="evidence" value="ECO:0007669"/>
    <property type="project" value="TreeGrafter"/>
</dbReference>
<dbReference type="Proteomes" id="UP000502502">
    <property type="component" value="Chromosome"/>
</dbReference>
<organism evidence="3 4">
    <name type="scientific">Sphingomonas sinipercae</name>
    <dbReference type="NCBI Taxonomy" id="2714944"/>
    <lineage>
        <taxon>Bacteria</taxon>
        <taxon>Pseudomonadati</taxon>
        <taxon>Pseudomonadota</taxon>
        <taxon>Alphaproteobacteria</taxon>
        <taxon>Sphingomonadales</taxon>
        <taxon>Sphingomonadaceae</taxon>
        <taxon>Sphingomonas</taxon>
    </lineage>
</organism>
<dbReference type="Gene3D" id="3.40.50.620">
    <property type="entry name" value="HUPs"/>
    <property type="match status" value="1"/>
</dbReference>
<evidence type="ECO:0000313" key="4">
    <source>
        <dbReference type="Proteomes" id="UP000502502"/>
    </source>
</evidence>
<dbReference type="PANTHER" id="PTHR30336">
    <property type="entry name" value="INNER MEMBRANE PROTEIN, PROBABLE PERMEASE"/>
    <property type="match status" value="1"/>
</dbReference>
<dbReference type="InterPro" id="IPR051599">
    <property type="entry name" value="Cell_Envelope_Assoc"/>
</dbReference>
<dbReference type="GO" id="GO:0005886">
    <property type="term" value="C:plasma membrane"/>
    <property type="evidence" value="ECO:0007669"/>
    <property type="project" value="TreeGrafter"/>
</dbReference>
<name>A0A6G7ZKW0_9SPHN</name>
<dbReference type="Pfam" id="PF02698">
    <property type="entry name" value="DUF218"/>
    <property type="match status" value="1"/>
</dbReference>
<dbReference type="InterPro" id="IPR003848">
    <property type="entry name" value="DUF218"/>
</dbReference>
<dbReference type="KEGG" id="ssin:G7078_01165"/>
<gene>
    <name evidence="3" type="ORF">G7078_01165</name>
</gene>
<dbReference type="GO" id="GO:0043164">
    <property type="term" value="P:Gram-negative-bacterium-type cell wall biogenesis"/>
    <property type="evidence" value="ECO:0007669"/>
    <property type="project" value="TreeGrafter"/>
</dbReference>
<keyword evidence="1" id="KW-0812">Transmembrane</keyword>
<sequence>MDGAQGIATKPVIARFLAFLLLLYALGFILFAVTLGRPATAGKTDAAVVLTGGSGRIEHAMDVLLAKKARRLLISGVDPSVTKPDLAARLGKKRSRLLNCCVDLDSVSVDTRSNAEETGRWLDKHGYRSFRLITSDWHMRRARYEFARVLDDRYEVVPDAARTQPSFLTLFAEYNKYLLRRVAVLLEL</sequence>
<keyword evidence="1" id="KW-0472">Membrane</keyword>
<evidence type="ECO:0000313" key="3">
    <source>
        <dbReference type="EMBL" id="QIL01536.1"/>
    </source>
</evidence>
<dbReference type="PANTHER" id="PTHR30336:SF4">
    <property type="entry name" value="ENVELOPE BIOGENESIS FACTOR ELYC"/>
    <property type="match status" value="1"/>
</dbReference>
<reference evidence="3 4" key="1">
    <citation type="submission" date="2020-03" db="EMBL/GenBank/DDBJ databases">
        <title>Sphingomonas sp. nov., isolated from fish.</title>
        <authorList>
            <person name="Hyun D.-W."/>
            <person name="Bae J.-W."/>
        </authorList>
    </citation>
    <scope>NUCLEOTIDE SEQUENCE [LARGE SCALE GENOMIC DNA]</scope>
    <source>
        <strain evidence="3 4">HDW15C</strain>
    </source>
</reference>
<dbReference type="AlphaFoldDB" id="A0A6G7ZKW0"/>
<dbReference type="EMBL" id="CP049871">
    <property type="protein sequence ID" value="QIL01536.1"/>
    <property type="molecule type" value="Genomic_DNA"/>
</dbReference>
<evidence type="ECO:0000259" key="2">
    <source>
        <dbReference type="Pfam" id="PF02698"/>
    </source>
</evidence>
<accession>A0A6G7ZKW0</accession>
<feature type="domain" description="DUF218" evidence="2">
    <location>
        <begin position="45"/>
        <end position="164"/>
    </location>
</feature>